<dbReference type="RefSeq" id="XP_007800762.1">
    <property type="nucleotide sequence ID" value="XM_007802571.1"/>
</dbReference>
<feature type="region of interest" description="Disordered" evidence="1">
    <location>
        <begin position="65"/>
        <end position="92"/>
    </location>
</feature>
<accession>U1HSN5</accession>
<sequence length="228" mass="26246">MTVTQFREQALEDARFRSGYTAFIDNGKQALRRASWEHRDDHEFDWSQWTDPLDERLTEFLRAERPCAEHSQSSDVDPPDGWSDNEDQNAHGVQPIYDDQLGINNSDTEASLTMQIKIHTASNRDNQNDSGNQSESEQESENYDERATEDQSDNEQQSEKETENFDKGSFTIEDQSEDENESEDEEESKSDGQSESENGYNNSDQCADGEEYASEDQYEFSDQDQDVD</sequence>
<evidence type="ECO:0000313" key="3">
    <source>
        <dbReference type="Proteomes" id="UP000019373"/>
    </source>
</evidence>
<dbReference type="AlphaFoldDB" id="U1HSN5"/>
<dbReference type="EMBL" id="KE720942">
    <property type="protein sequence ID" value="ERF73560.1"/>
    <property type="molecule type" value="Genomic_DNA"/>
</dbReference>
<keyword evidence="3" id="KW-1185">Reference proteome</keyword>
<gene>
    <name evidence="2" type="ORF">EPUS_07494</name>
</gene>
<protein>
    <submittedName>
        <fullName evidence="2">Uncharacterized protein</fullName>
    </submittedName>
</protein>
<feature type="compositionally biased region" description="Acidic residues" evidence="1">
    <location>
        <begin position="174"/>
        <end position="188"/>
    </location>
</feature>
<reference evidence="3" key="1">
    <citation type="journal article" date="2014" name="BMC Genomics">
        <title>Genome characteristics reveal the impact of lichenization on lichen-forming fungus Endocarpon pusillum Hedwig (Verrucariales, Ascomycota).</title>
        <authorList>
            <person name="Wang Y.-Y."/>
            <person name="Liu B."/>
            <person name="Zhang X.-Y."/>
            <person name="Zhou Q.-M."/>
            <person name="Zhang T."/>
            <person name="Li H."/>
            <person name="Yu Y.-F."/>
            <person name="Zhang X.-L."/>
            <person name="Hao X.-Y."/>
            <person name="Wang M."/>
            <person name="Wang L."/>
            <person name="Wei J.-C."/>
        </authorList>
    </citation>
    <scope>NUCLEOTIDE SEQUENCE [LARGE SCALE GENOMIC DNA]</scope>
    <source>
        <strain evidence="3">Z07020 / HMAS-L-300199</strain>
    </source>
</reference>
<dbReference type="HOGENOM" id="CLU_1214750_0_0_1"/>
<feature type="compositionally biased region" description="Acidic residues" evidence="1">
    <location>
        <begin position="207"/>
        <end position="228"/>
    </location>
</feature>
<name>U1HSN5_ENDPU</name>
<feature type="region of interest" description="Disordered" evidence="1">
    <location>
        <begin position="119"/>
        <end position="228"/>
    </location>
</feature>
<dbReference type="Proteomes" id="UP000019373">
    <property type="component" value="Unassembled WGS sequence"/>
</dbReference>
<dbReference type="GeneID" id="19242376"/>
<feature type="compositionally biased region" description="Basic and acidic residues" evidence="1">
    <location>
        <begin position="157"/>
        <end position="166"/>
    </location>
</feature>
<evidence type="ECO:0000313" key="2">
    <source>
        <dbReference type="EMBL" id="ERF73560.1"/>
    </source>
</evidence>
<evidence type="ECO:0000256" key="1">
    <source>
        <dbReference type="SAM" id="MobiDB-lite"/>
    </source>
</evidence>
<proteinExistence type="predicted"/>
<organism evidence="2 3">
    <name type="scientific">Endocarpon pusillum (strain Z07020 / HMAS-L-300199)</name>
    <name type="common">Lichen-forming fungus</name>
    <dbReference type="NCBI Taxonomy" id="1263415"/>
    <lineage>
        <taxon>Eukaryota</taxon>
        <taxon>Fungi</taxon>
        <taxon>Dikarya</taxon>
        <taxon>Ascomycota</taxon>
        <taxon>Pezizomycotina</taxon>
        <taxon>Eurotiomycetes</taxon>
        <taxon>Chaetothyriomycetidae</taxon>
        <taxon>Verrucariales</taxon>
        <taxon>Verrucariaceae</taxon>
        <taxon>Endocarpon</taxon>
    </lineage>
</organism>